<dbReference type="EMBL" id="BONR01000002">
    <property type="protein sequence ID" value="GIG54418.1"/>
    <property type="molecule type" value="Genomic_DNA"/>
</dbReference>
<dbReference type="PROSITE" id="PS00595">
    <property type="entry name" value="AA_TRANSFER_CLASS_5"/>
    <property type="match status" value="1"/>
</dbReference>
<evidence type="ECO:0000313" key="10">
    <source>
        <dbReference type="EMBL" id="GIG54418.1"/>
    </source>
</evidence>
<evidence type="ECO:0000256" key="2">
    <source>
        <dbReference type="ARBA" id="ARBA00010447"/>
    </source>
</evidence>
<dbReference type="GO" id="GO:0031071">
    <property type="term" value="F:cysteine desulfurase activity"/>
    <property type="evidence" value="ECO:0007669"/>
    <property type="project" value="UniProtKB-UniRule"/>
</dbReference>
<name>A0A919UL66_9MICO</name>
<dbReference type="PANTHER" id="PTHR43586">
    <property type="entry name" value="CYSTEINE DESULFURASE"/>
    <property type="match status" value="1"/>
</dbReference>
<accession>A0A919UL66</accession>
<comment type="similarity">
    <text evidence="2 8">Belongs to the class-V pyridoxal-phosphate-dependent aminotransferase family. Csd subfamily.</text>
</comment>
<dbReference type="CDD" id="cd06453">
    <property type="entry name" value="SufS_like"/>
    <property type="match status" value="1"/>
</dbReference>
<dbReference type="PANTHER" id="PTHR43586:SF8">
    <property type="entry name" value="CYSTEINE DESULFURASE 1, CHLOROPLASTIC"/>
    <property type="match status" value="1"/>
</dbReference>
<evidence type="ECO:0000256" key="8">
    <source>
        <dbReference type="RuleBase" id="RU004506"/>
    </source>
</evidence>
<evidence type="ECO:0000256" key="7">
    <source>
        <dbReference type="RuleBase" id="RU004504"/>
    </source>
</evidence>
<sequence>MLSSSLRDDFPLLTRTVRNGKPLVYLDSGATAQKPRAVIDAERDFYEHHNGAVGRGAHLLAEEASGLFEAARGDVATLVGAQHEEIVWAENATAALNLVASGIGNASAGIGGEEAARFRIGPGDEICVTEAEHHANLVPWQALATRTGATLRWIPVDDHGRLDLDDLDELVNERTAVLAFTHVSNLTGVISPVAALVARAKAVGALTVLDGCQSVPHLPVDVAALDVDFMAFSSHKMLGPTGIGALYGRKELLDALPPSVFGGGAVKVVTMETTSWLDAPMRFEAGSQPVAQAVGMGAAARYLMEIGMDRVEAHERELAALLRGGVADLPGMRLLGPEGDADARDVIAIAAVSVDGIHPHDVGQVLDDAGIAVRVGHHCAQPLHRRFGVTGSTRASAHVYTTPDDVRAFTEALATVPAFFGVKA</sequence>
<comment type="caution">
    <text evidence="10">The sequence shown here is derived from an EMBL/GenBank/DDBJ whole genome shotgun (WGS) entry which is preliminary data.</text>
</comment>
<dbReference type="AlphaFoldDB" id="A0A919UL66"/>
<evidence type="ECO:0000256" key="1">
    <source>
        <dbReference type="ARBA" id="ARBA00001933"/>
    </source>
</evidence>
<dbReference type="InterPro" id="IPR010970">
    <property type="entry name" value="Cys_dSase_SufS"/>
</dbReference>
<dbReference type="Proteomes" id="UP000652354">
    <property type="component" value="Unassembled WGS sequence"/>
</dbReference>
<evidence type="ECO:0000256" key="5">
    <source>
        <dbReference type="ARBA" id="ARBA00022898"/>
    </source>
</evidence>
<comment type="function">
    <text evidence="8">Catalyzes the removal of elemental sulfur and selenium atoms from L-cysteine, L-cystine, L-selenocysteine, and L-selenocystine to produce L-alanine.</text>
</comment>
<dbReference type="NCBIfam" id="TIGR01979">
    <property type="entry name" value="sufS"/>
    <property type="match status" value="1"/>
</dbReference>
<dbReference type="GO" id="GO:0030170">
    <property type="term" value="F:pyridoxal phosphate binding"/>
    <property type="evidence" value="ECO:0007669"/>
    <property type="project" value="UniProtKB-UniRule"/>
</dbReference>
<organism evidence="10 11">
    <name type="scientific">Demequina activiva</name>
    <dbReference type="NCBI Taxonomy" id="1582364"/>
    <lineage>
        <taxon>Bacteria</taxon>
        <taxon>Bacillati</taxon>
        <taxon>Actinomycetota</taxon>
        <taxon>Actinomycetes</taxon>
        <taxon>Micrococcales</taxon>
        <taxon>Demequinaceae</taxon>
        <taxon>Demequina</taxon>
    </lineage>
</organism>
<dbReference type="RefSeq" id="WP_203654265.1">
    <property type="nucleotide sequence ID" value="NZ_BONR01000002.1"/>
</dbReference>
<proteinExistence type="inferred from homology"/>
<evidence type="ECO:0000256" key="4">
    <source>
        <dbReference type="ARBA" id="ARBA00022679"/>
    </source>
</evidence>
<dbReference type="InterPro" id="IPR015424">
    <property type="entry name" value="PyrdxlP-dep_Trfase"/>
</dbReference>
<keyword evidence="11" id="KW-1185">Reference proteome</keyword>
<dbReference type="InterPro" id="IPR015422">
    <property type="entry name" value="PyrdxlP-dep_Trfase_small"/>
</dbReference>
<feature type="domain" description="Aminotransferase class V" evidence="9">
    <location>
        <begin position="24"/>
        <end position="409"/>
    </location>
</feature>
<evidence type="ECO:0000313" key="11">
    <source>
        <dbReference type="Proteomes" id="UP000652354"/>
    </source>
</evidence>
<keyword evidence="5 8" id="KW-0663">Pyridoxal phosphate</keyword>
<dbReference type="Pfam" id="PF00266">
    <property type="entry name" value="Aminotran_5"/>
    <property type="match status" value="1"/>
</dbReference>
<dbReference type="InterPro" id="IPR000192">
    <property type="entry name" value="Aminotrans_V_dom"/>
</dbReference>
<evidence type="ECO:0000259" key="9">
    <source>
        <dbReference type="Pfam" id="PF00266"/>
    </source>
</evidence>
<reference evidence="10" key="1">
    <citation type="submission" date="2021-01" db="EMBL/GenBank/DDBJ databases">
        <title>Whole genome shotgun sequence of Demequina activiva NBRC 110675.</title>
        <authorList>
            <person name="Komaki H."/>
            <person name="Tamura T."/>
        </authorList>
    </citation>
    <scope>NUCLEOTIDE SEQUENCE</scope>
    <source>
        <strain evidence="10">NBRC 110675</strain>
    </source>
</reference>
<keyword evidence="4 8" id="KW-0808">Transferase</keyword>
<dbReference type="GO" id="GO:0006534">
    <property type="term" value="P:cysteine metabolic process"/>
    <property type="evidence" value="ECO:0007669"/>
    <property type="project" value="UniProtKB-UniRule"/>
</dbReference>
<evidence type="ECO:0000256" key="3">
    <source>
        <dbReference type="ARBA" id="ARBA00012239"/>
    </source>
</evidence>
<comment type="catalytic activity">
    <reaction evidence="6 8">
        <text>(sulfur carrier)-H + L-cysteine = (sulfur carrier)-SH + L-alanine</text>
        <dbReference type="Rhea" id="RHEA:43892"/>
        <dbReference type="Rhea" id="RHEA-COMP:14737"/>
        <dbReference type="Rhea" id="RHEA-COMP:14739"/>
        <dbReference type="ChEBI" id="CHEBI:29917"/>
        <dbReference type="ChEBI" id="CHEBI:35235"/>
        <dbReference type="ChEBI" id="CHEBI:57972"/>
        <dbReference type="ChEBI" id="CHEBI:64428"/>
        <dbReference type="EC" id="2.8.1.7"/>
    </reaction>
</comment>
<dbReference type="SUPFAM" id="SSF53383">
    <property type="entry name" value="PLP-dependent transferases"/>
    <property type="match status" value="1"/>
</dbReference>
<comment type="cofactor">
    <cofactor evidence="1 7">
        <name>pyridoxal 5'-phosphate</name>
        <dbReference type="ChEBI" id="CHEBI:597326"/>
    </cofactor>
</comment>
<dbReference type="Gene3D" id="3.90.1150.10">
    <property type="entry name" value="Aspartate Aminotransferase, domain 1"/>
    <property type="match status" value="1"/>
</dbReference>
<protein>
    <recommendedName>
        <fullName evidence="3 8">Cysteine desulfurase</fullName>
        <ecNumber evidence="3 8">2.8.1.7</ecNumber>
    </recommendedName>
</protein>
<dbReference type="Gene3D" id="3.40.640.10">
    <property type="entry name" value="Type I PLP-dependent aspartate aminotransferase-like (Major domain)"/>
    <property type="match status" value="1"/>
</dbReference>
<evidence type="ECO:0000256" key="6">
    <source>
        <dbReference type="ARBA" id="ARBA00050776"/>
    </source>
</evidence>
<gene>
    <name evidence="10" type="primary">sufS</name>
    <name evidence="10" type="ORF">Dac01nite_11700</name>
</gene>
<dbReference type="InterPro" id="IPR020578">
    <property type="entry name" value="Aminotrans_V_PyrdxlP_BS"/>
</dbReference>
<dbReference type="EC" id="2.8.1.7" evidence="3 8"/>
<dbReference type="InterPro" id="IPR015421">
    <property type="entry name" value="PyrdxlP-dep_Trfase_major"/>
</dbReference>